<dbReference type="EMBL" id="HACA01002572">
    <property type="protein sequence ID" value="CDW19933.1"/>
    <property type="molecule type" value="Transcribed_RNA"/>
</dbReference>
<organism evidence="2">
    <name type="scientific">Lepeophtheirus salmonis</name>
    <name type="common">Salmon louse</name>
    <name type="synonym">Caligus salmonis</name>
    <dbReference type="NCBI Taxonomy" id="72036"/>
    <lineage>
        <taxon>Eukaryota</taxon>
        <taxon>Metazoa</taxon>
        <taxon>Ecdysozoa</taxon>
        <taxon>Arthropoda</taxon>
        <taxon>Crustacea</taxon>
        <taxon>Multicrustacea</taxon>
        <taxon>Hexanauplia</taxon>
        <taxon>Copepoda</taxon>
        <taxon>Siphonostomatoida</taxon>
        <taxon>Caligidae</taxon>
        <taxon>Lepeophtheirus</taxon>
    </lineage>
</organism>
<name>A0A0K2T1Q4_LEPSM</name>
<keyword evidence="1" id="KW-0812">Transmembrane</keyword>
<feature type="transmembrane region" description="Helical" evidence="1">
    <location>
        <begin position="64"/>
        <end position="88"/>
    </location>
</feature>
<evidence type="ECO:0000313" key="2">
    <source>
        <dbReference type="EMBL" id="CDW19933.1"/>
    </source>
</evidence>
<accession>A0A0K2T1Q4</accession>
<dbReference type="AlphaFoldDB" id="A0A0K2T1Q4"/>
<sequence>MNSVSASSPSAPTSSSSSLLPFLGVSLALLGILVTDLRFRFFSFFISLKWFRLFISQKMEISKCLIWHTAICPATYTNLFISVILMLLSSQTASI</sequence>
<reference evidence="2" key="1">
    <citation type="submission" date="2014-05" db="EMBL/GenBank/DDBJ databases">
        <authorList>
            <person name="Chronopoulou M."/>
        </authorList>
    </citation>
    <scope>NUCLEOTIDE SEQUENCE</scope>
    <source>
        <tissue evidence="2">Whole organism</tissue>
    </source>
</reference>
<evidence type="ECO:0000256" key="1">
    <source>
        <dbReference type="SAM" id="Phobius"/>
    </source>
</evidence>
<keyword evidence="1" id="KW-0472">Membrane</keyword>
<feature type="transmembrane region" description="Helical" evidence="1">
    <location>
        <begin position="20"/>
        <end position="43"/>
    </location>
</feature>
<keyword evidence="1" id="KW-1133">Transmembrane helix</keyword>
<proteinExistence type="predicted"/>
<protein>
    <submittedName>
        <fullName evidence="2">Uncharacterized protein</fullName>
    </submittedName>
</protein>